<comment type="caution">
    <text evidence="2">The sequence shown here is derived from an EMBL/GenBank/DDBJ whole genome shotgun (WGS) entry which is preliminary data.</text>
</comment>
<dbReference type="Proteomes" id="UP001430396">
    <property type="component" value="Unassembled WGS sequence"/>
</dbReference>
<sequence length="62" mass="7225">MHYEIQRRPAQQPEAEWQPMANHGGDLEAAIAAARYYRRLLWNKAEFRVVVREGDSIGVMLQ</sequence>
<dbReference type="RefSeq" id="WP_230434089.1">
    <property type="nucleotide sequence ID" value="NZ_JAFFQH010000150.1"/>
</dbReference>
<name>A0ABS8NPR2_9XANT</name>
<feature type="region of interest" description="Disordered" evidence="1">
    <location>
        <begin position="1"/>
        <end position="21"/>
    </location>
</feature>
<evidence type="ECO:0000313" key="3">
    <source>
        <dbReference type="Proteomes" id="UP001430396"/>
    </source>
</evidence>
<accession>A0ABS8NPR2</accession>
<evidence type="ECO:0000256" key="1">
    <source>
        <dbReference type="SAM" id="MobiDB-lite"/>
    </source>
</evidence>
<proteinExistence type="predicted"/>
<protein>
    <submittedName>
        <fullName evidence="2">Uncharacterized protein</fullName>
    </submittedName>
</protein>
<organism evidence="2 3">
    <name type="scientific">Xanthomonas melonis</name>
    <dbReference type="NCBI Taxonomy" id="56456"/>
    <lineage>
        <taxon>Bacteria</taxon>
        <taxon>Pseudomonadati</taxon>
        <taxon>Pseudomonadota</taxon>
        <taxon>Gammaproteobacteria</taxon>
        <taxon>Lysobacterales</taxon>
        <taxon>Lysobacteraceae</taxon>
        <taxon>Xanthomonas</taxon>
    </lineage>
</organism>
<keyword evidence="3" id="KW-1185">Reference proteome</keyword>
<reference evidence="2" key="1">
    <citation type="submission" date="2021-02" db="EMBL/GenBank/DDBJ databases">
        <title>Copper resistance gene diversity in local Xanthomonas species at agrochemical polluted sites in Trinidad, Trinidad and Tobago.</title>
        <authorList>
            <person name="Ramnarine S.D.B.J."/>
            <person name="Ramsubhag A."/>
            <person name="Jayaraman J."/>
        </authorList>
    </citation>
    <scope>NUCLEOTIDE SEQUENCE</scope>
    <source>
        <strain evidence="2">CaNP6A</strain>
    </source>
</reference>
<dbReference type="EMBL" id="JAFFQI010000158">
    <property type="protein sequence ID" value="MCD0265042.1"/>
    <property type="molecule type" value="Genomic_DNA"/>
</dbReference>
<gene>
    <name evidence="2" type="ORF">JWH11_01015</name>
</gene>
<evidence type="ECO:0000313" key="2">
    <source>
        <dbReference type="EMBL" id="MCD0265042.1"/>
    </source>
</evidence>